<comment type="subcellular location">
    <subcellularLocation>
        <location evidence="1 7">Cell membrane</location>
        <topology evidence="1 7">Multi-pass membrane protein</topology>
    </subcellularLocation>
</comment>
<evidence type="ECO:0000256" key="4">
    <source>
        <dbReference type="ARBA" id="ARBA00022692"/>
    </source>
</evidence>
<evidence type="ECO:0000256" key="5">
    <source>
        <dbReference type="ARBA" id="ARBA00022989"/>
    </source>
</evidence>
<organism evidence="8 9">
    <name type="scientific">Legionella londiniensis</name>
    <dbReference type="NCBI Taxonomy" id="45068"/>
    <lineage>
        <taxon>Bacteria</taxon>
        <taxon>Pseudomonadati</taxon>
        <taxon>Pseudomonadota</taxon>
        <taxon>Gammaproteobacteria</taxon>
        <taxon>Legionellales</taxon>
        <taxon>Legionellaceae</taxon>
        <taxon>Legionella</taxon>
    </lineage>
</organism>
<feature type="transmembrane region" description="Helical" evidence="7">
    <location>
        <begin position="72"/>
        <end position="94"/>
    </location>
</feature>
<dbReference type="PATRIC" id="fig|45068.5.peg.2265"/>
<feature type="transmembrane region" description="Helical" evidence="7">
    <location>
        <begin position="157"/>
        <end position="175"/>
    </location>
</feature>
<dbReference type="PANTHER" id="PTHR38596:SF1">
    <property type="entry name" value="UPF0114 PROTEIN YQHA"/>
    <property type="match status" value="1"/>
</dbReference>
<dbReference type="PANTHER" id="PTHR38596">
    <property type="entry name" value="UPF0114 PROTEIN YQHA"/>
    <property type="match status" value="1"/>
</dbReference>
<evidence type="ECO:0000256" key="7">
    <source>
        <dbReference type="HAMAP-Rule" id="MF_00143"/>
    </source>
</evidence>
<dbReference type="Proteomes" id="UP000054997">
    <property type="component" value="Unassembled WGS sequence"/>
</dbReference>
<gene>
    <name evidence="8" type="ORF">Llon_2082</name>
</gene>
<evidence type="ECO:0000313" key="8">
    <source>
        <dbReference type="EMBL" id="KTD19910.1"/>
    </source>
</evidence>
<feature type="transmembrane region" description="Helical" evidence="7">
    <location>
        <begin position="33"/>
        <end position="52"/>
    </location>
</feature>
<evidence type="ECO:0000256" key="6">
    <source>
        <dbReference type="ARBA" id="ARBA00023136"/>
    </source>
</evidence>
<comment type="similarity">
    <text evidence="2 7">Belongs to the UPF0114 family.</text>
</comment>
<dbReference type="STRING" id="45068.Llon_2082"/>
<keyword evidence="3 7" id="KW-1003">Cell membrane</keyword>
<dbReference type="InterPro" id="IPR005134">
    <property type="entry name" value="UPF0114"/>
</dbReference>
<dbReference type="InterPro" id="IPR020761">
    <property type="entry name" value="UPF0114_bac"/>
</dbReference>
<dbReference type="EMBL" id="LNYK01000033">
    <property type="protein sequence ID" value="KTD19910.1"/>
    <property type="molecule type" value="Genomic_DNA"/>
</dbReference>
<proteinExistence type="inferred from homology"/>
<dbReference type="Pfam" id="PF03350">
    <property type="entry name" value="UPF0114"/>
    <property type="match status" value="1"/>
</dbReference>
<accession>A0A0W0VJ77</accession>
<evidence type="ECO:0000256" key="1">
    <source>
        <dbReference type="ARBA" id="ARBA00004651"/>
    </source>
</evidence>
<reference evidence="8 9" key="1">
    <citation type="submission" date="2015-11" db="EMBL/GenBank/DDBJ databases">
        <title>Genomic analysis of 38 Legionella species identifies large and diverse effector repertoires.</title>
        <authorList>
            <person name="Burstein D."/>
            <person name="Amaro F."/>
            <person name="Zusman T."/>
            <person name="Lifshitz Z."/>
            <person name="Cohen O."/>
            <person name="Gilbert J.A."/>
            <person name="Pupko T."/>
            <person name="Shuman H.A."/>
            <person name="Segal G."/>
        </authorList>
    </citation>
    <scope>NUCLEOTIDE SEQUENCE [LARGE SCALE GENOMIC DNA]</scope>
    <source>
        <strain evidence="8 9">ATCC 49505</strain>
    </source>
</reference>
<keyword evidence="4 7" id="KW-0812">Transmembrane</keyword>
<dbReference type="RefSeq" id="WP_083503326.1">
    <property type="nucleotide sequence ID" value="NZ_CAAAHZ010000011.1"/>
</dbReference>
<name>A0A0W0VJ77_9GAMM</name>
<sequence>MEKEHVLETAVSIDKNSRRVAAGISQLIFMGRWLQAPLYIGLIFILTAYVYRFMAELFHLIAHFTSAGDTQIMLGVLDLIDVVMIANLLIMVILGGYETFVSRLNLDTHPDQPEWLDHLDAGAMKIKLALALIGISSIHLLRTFIEPGKQGNDAVMWQVVIHLTLLVSALTIAYTNRLLHK</sequence>
<keyword evidence="6 7" id="KW-0472">Membrane</keyword>
<comment type="caution">
    <text evidence="8">The sequence shown here is derived from an EMBL/GenBank/DDBJ whole genome shotgun (WGS) entry which is preliminary data.</text>
</comment>
<keyword evidence="5 7" id="KW-1133">Transmembrane helix</keyword>
<evidence type="ECO:0000313" key="9">
    <source>
        <dbReference type="Proteomes" id="UP000054997"/>
    </source>
</evidence>
<dbReference type="HAMAP" id="MF_00143">
    <property type="entry name" value="UPF0114"/>
    <property type="match status" value="1"/>
</dbReference>
<dbReference type="AlphaFoldDB" id="A0A0W0VJ77"/>
<keyword evidence="9" id="KW-1185">Reference proteome</keyword>
<dbReference type="NCBIfam" id="TIGR00645">
    <property type="entry name" value="HI0507"/>
    <property type="match status" value="1"/>
</dbReference>
<dbReference type="OrthoDB" id="9783569at2"/>
<dbReference type="GO" id="GO:0005886">
    <property type="term" value="C:plasma membrane"/>
    <property type="evidence" value="ECO:0007669"/>
    <property type="project" value="UniProtKB-SubCell"/>
</dbReference>
<protein>
    <recommendedName>
        <fullName evidence="7">UPF0114 protein Llon_2082</fullName>
    </recommendedName>
</protein>
<feature type="transmembrane region" description="Helical" evidence="7">
    <location>
        <begin position="128"/>
        <end position="145"/>
    </location>
</feature>
<evidence type="ECO:0000256" key="2">
    <source>
        <dbReference type="ARBA" id="ARBA00005774"/>
    </source>
</evidence>
<evidence type="ECO:0000256" key="3">
    <source>
        <dbReference type="ARBA" id="ARBA00022475"/>
    </source>
</evidence>